<proteinExistence type="predicted"/>
<protein>
    <submittedName>
        <fullName evidence="2">Uncharacterized protein</fullName>
    </submittedName>
</protein>
<accession>A0A1W0X7Y0</accession>
<name>A0A1W0X7Y0_HYPEX</name>
<evidence type="ECO:0000256" key="1">
    <source>
        <dbReference type="SAM" id="Phobius"/>
    </source>
</evidence>
<feature type="transmembrane region" description="Helical" evidence="1">
    <location>
        <begin position="56"/>
        <end position="80"/>
    </location>
</feature>
<dbReference type="EMBL" id="MTYJ01000010">
    <property type="protein sequence ID" value="OQV23635.1"/>
    <property type="molecule type" value="Genomic_DNA"/>
</dbReference>
<sequence>MVRINKYISAHNPLLIKLIPPSLFGLTLPVCCVESLRSSVSPLWPSSPSFRSSRKPAGFLIAHLLACNAAGCLTGISMLISRVVTTLYIQQDCGICRCQQVFYVTFNTSAYGLLSTADLLGAYRLTPTGTCSVVAQTATSRALHTINTYVSIILDLGDDHQIFQGFEGPP</sequence>
<organism evidence="2 3">
    <name type="scientific">Hypsibius exemplaris</name>
    <name type="common">Freshwater tardigrade</name>
    <dbReference type="NCBI Taxonomy" id="2072580"/>
    <lineage>
        <taxon>Eukaryota</taxon>
        <taxon>Metazoa</taxon>
        <taxon>Ecdysozoa</taxon>
        <taxon>Tardigrada</taxon>
        <taxon>Eutardigrada</taxon>
        <taxon>Parachela</taxon>
        <taxon>Hypsibioidea</taxon>
        <taxon>Hypsibiidae</taxon>
        <taxon>Hypsibius</taxon>
    </lineage>
</organism>
<reference evidence="3" key="1">
    <citation type="submission" date="2017-01" db="EMBL/GenBank/DDBJ databases">
        <title>Comparative genomics of anhydrobiosis in the tardigrade Hypsibius dujardini.</title>
        <authorList>
            <person name="Yoshida Y."/>
            <person name="Koutsovoulos G."/>
            <person name="Laetsch D."/>
            <person name="Stevens L."/>
            <person name="Kumar S."/>
            <person name="Horikawa D."/>
            <person name="Ishino K."/>
            <person name="Komine S."/>
            <person name="Tomita M."/>
            <person name="Blaxter M."/>
            <person name="Arakawa K."/>
        </authorList>
    </citation>
    <scope>NUCLEOTIDE SEQUENCE [LARGE SCALE GENOMIC DNA]</scope>
    <source>
        <strain evidence="3">Z151</strain>
    </source>
</reference>
<comment type="caution">
    <text evidence="2">The sequence shown here is derived from an EMBL/GenBank/DDBJ whole genome shotgun (WGS) entry which is preliminary data.</text>
</comment>
<keyword evidence="1" id="KW-1133">Transmembrane helix</keyword>
<dbReference type="Proteomes" id="UP000192578">
    <property type="component" value="Unassembled WGS sequence"/>
</dbReference>
<keyword evidence="3" id="KW-1185">Reference proteome</keyword>
<keyword evidence="1" id="KW-0812">Transmembrane</keyword>
<gene>
    <name evidence="2" type="ORF">BV898_02378</name>
</gene>
<dbReference type="AlphaFoldDB" id="A0A1W0X7Y0"/>
<keyword evidence="1" id="KW-0472">Membrane</keyword>
<evidence type="ECO:0000313" key="2">
    <source>
        <dbReference type="EMBL" id="OQV23635.1"/>
    </source>
</evidence>
<evidence type="ECO:0000313" key="3">
    <source>
        <dbReference type="Proteomes" id="UP000192578"/>
    </source>
</evidence>